<keyword evidence="2" id="KW-1185">Reference proteome</keyword>
<sequence length="94" mass="10051">MTNPDAPESKALAAANAIAEQVGQLWWAAHADGVRNGMEAAANFAGEAANKIADDYSIDTLVRDVSVNCLNQFRDLLRLFTLQMPDPDPPAGKP</sequence>
<evidence type="ECO:0000313" key="2">
    <source>
        <dbReference type="Proteomes" id="UP000696413"/>
    </source>
</evidence>
<dbReference type="RefSeq" id="WP_214394999.1">
    <property type="nucleotide sequence ID" value="NZ_JAHBOL010000014.1"/>
</dbReference>
<gene>
    <name evidence="1" type="ORF">KL859_14895</name>
</gene>
<organism evidence="1 2">
    <name type="scientific">Mycolicibacterium goodii</name>
    <name type="common">Mycobacterium goodii</name>
    <dbReference type="NCBI Taxonomy" id="134601"/>
    <lineage>
        <taxon>Bacteria</taxon>
        <taxon>Bacillati</taxon>
        <taxon>Actinomycetota</taxon>
        <taxon>Actinomycetes</taxon>
        <taxon>Mycobacteriales</taxon>
        <taxon>Mycobacteriaceae</taxon>
        <taxon>Mycolicibacterium</taxon>
    </lineage>
</organism>
<accession>A0ABS6HRI7</accession>
<protein>
    <submittedName>
        <fullName evidence="1">Uncharacterized protein</fullName>
    </submittedName>
</protein>
<proteinExistence type="predicted"/>
<name>A0ABS6HRI7_MYCGD</name>
<reference evidence="1 2" key="1">
    <citation type="submission" date="2021-05" db="EMBL/GenBank/DDBJ databases">
        <title>Draft Genome Sequences of Clinical Respiratory Isolates of Mycobacterium goodii Recovered in Ireland.</title>
        <authorList>
            <person name="Flanagan P.R."/>
            <person name="Mok S."/>
            <person name="Roycroft E."/>
            <person name="Rogers T.R."/>
            <person name="Fitzgibbon M."/>
        </authorList>
    </citation>
    <scope>NUCLEOTIDE SEQUENCE [LARGE SCALE GENOMIC DNA]</scope>
    <source>
        <strain evidence="1 2">14IE55</strain>
    </source>
</reference>
<comment type="caution">
    <text evidence="1">The sequence shown here is derived from an EMBL/GenBank/DDBJ whole genome shotgun (WGS) entry which is preliminary data.</text>
</comment>
<dbReference type="Proteomes" id="UP000696413">
    <property type="component" value="Unassembled WGS sequence"/>
</dbReference>
<evidence type="ECO:0000313" key="1">
    <source>
        <dbReference type="EMBL" id="MBU8824150.1"/>
    </source>
</evidence>
<dbReference type="EMBL" id="JAHBOM010000010">
    <property type="protein sequence ID" value="MBU8824150.1"/>
    <property type="molecule type" value="Genomic_DNA"/>
</dbReference>